<dbReference type="Pfam" id="PF19457">
    <property type="entry name" value="DUF5994"/>
    <property type="match status" value="1"/>
</dbReference>
<feature type="region of interest" description="Disordered" evidence="1">
    <location>
        <begin position="1"/>
        <end position="23"/>
    </location>
</feature>
<accession>A0A9X2EBJ6</accession>
<name>A0A9X2EBJ6_9NOCA</name>
<dbReference type="RefSeq" id="WP_251916151.1">
    <property type="nucleotide sequence ID" value="NZ_JAMRXG010000013.1"/>
</dbReference>
<proteinExistence type="predicted"/>
<comment type="caution">
    <text evidence="2">The sequence shown here is derived from an EMBL/GenBank/DDBJ whole genome shotgun (WGS) entry which is preliminary data.</text>
</comment>
<gene>
    <name evidence="2" type="ORF">NDR86_27455</name>
</gene>
<reference evidence="2" key="1">
    <citation type="submission" date="2022-06" db="EMBL/GenBank/DDBJ databases">
        <title>Novel species in genus nocardia.</title>
        <authorList>
            <person name="Li F."/>
        </authorList>
    </citation>
    <scope>NUCLEOTIDE SEQUENCE</scope>
    <source>
        <strain evidence="2">CDC141</strain>
    </source>
</reference>
<evidence type="ECO:0000256" key="1">
    <source>
        <dbReference type="SAM" id="MobiDB-lite"/>
    </source>
</evidence>
<protein>
    <submittedName>
        <fullName evidence="2">DUF5994 family protein</fullName>
    </submittedName>
</protein>
<dbReference type="InterPro" id="IPR046036">
    <property type="entry name" value="DUF5994"/>
</dbReference>
<keyword evidence="3" id="KW-1185">Reference proteome</keyword>
<evidence type="ECO:0000313" key="2">
    <source>
        <dbReference type="EMBL" id="MCM6777230.1"/>
    </source>
</evidence>
<dbReference type="Proteomes" id="UP001139157">
    <property type="component" value="Unassembled WGS sequence"/>
</dbReference>
<dbReference type="EMBL" id="JAMRXG010000013">
    <property type="protein sequence ID" value="MCM6777230.1"/>
    <property type="molecule type" value="Genomic_DNA"/>
</dbReference>
<dbReference type="AlphaFoldDB" id="A0A9X2EBJ6"/>
<organism evidence="2 3">
    <name type="scientific">Nocardia pulmonis</name>
    <dbReference type="NCBI Taxonomy" id="2951408"/>
    <lineage>
        <taxon>Bacteria</taxon>
        <taxon>Bacillati</taxon>
        <taxon>Actinomycetota</taxon>
        <taxon>Actinomycetes</taxon>
        <taxon>Mycobacteriales</taxon>
        <taxon>Nocardiaceae</taxon>
        <taxon>Nocardia</taxon>
    </lineage>
</organism>
<sequence>MMSPSNTLDRSFASGTAGGPTPVEVWPAAPRLMMRERNAATGPIDGAWWLRTANPMTELHEVVGVLAPSLGRLARVGFDWKTATSIHSGEAGGIMHLFGLLGVHLALLVVPADTASELAAIRMRWASGQSLPEDWCDRRNGARAYAR</sequence>
<evidence type="ECO:0000313" key="3">
    <source>
        <dbReference type="Proteomes" id="UP001139157"/>
    </source>
</evidence>